<evidence type="ECO:0000313" key="1">
    <source>
        <dbReference type="EMBL" id="CAG8575542.1"/>
    </source>
</evidence>
<proteinExistence type="predicted"/>
<keyword evidence="2" id="KW-1185">Reference proteome</keyword>
<dbReference type="Proteomes" id="UP000789920">
    <property type="component" value="Unassembled WGS sequence"/>
</dbReference>
<protein>
    <submittedName>
        <fullName evidence="1">11147_t:CDS:1</fullName>
    </submittedName>
</protein>
<gene>
    <name evidence="1" type="ORF">RPERSI_LOCUS4928</name>
</gene>
<accession>A0ACA9M9X8</accession>
<sequence length="68" mass="7600">PVGDYELSLTKAEILKTGKDVTFVGYGSQIYILEKAIQMAEKNIPVAESVNKTGRLMISHEVQKYQQV</sequence>
<name>A0ACA9M9X8_9GLOM</name>
<evidence type="ECO:0000313" key="2">
    <source>
        <dbReference type="Proteomes" id="UP000789920"/>
    </source>
</evidence>
<organism evidence="1 2">
    <name type="scientific">Racocetra persica</name>
    <dbReference type="NCBI Taxonomy" id="160502"/>
    <lineage>
        <taxon>Eukaryota</taxon>
        <taxon>Fungi</taxon>
        <taxon>Fungi incertae sedis</taxon>
        <taxon>Mucoromycota</taxon>
        <taxon>Glomeromycotina</taxon>
        <taxon>Glomeromycetes</taxon>
        <taxon>Diversisporales</taxon>
        <taxon>Gigasporaceae</taxon>
        <taxon>Racocetra</taxon>
    </lineage>
</organism>
<dbReference type="EMBL" id="CAJVQC010007133">
    <property type="protein sequence ID" value="CAG8575542.1"/>
    <property type="molecule type" value="Genomic_DNA"/>
</dbReference>
<feature type="non-terminal residue" evidence="1">
    <location>
        <position position="1"/>
    </location>
</feature>
<reference evidence="1" key="1">
    <citation type="submission" date="2021-06" db="EMBL/GenBank/DDBJ databases">
        <authorList>
            <person name="Kallberg Y."/>
            <person name="Tangrot J."/>
            <person name="Rosling A."/>
        </authorList>
    </citation>
    <scope>NUCLEOTIDE SEQUENCE</scope>
    <source>
        <strain evidence="1">MA461A</strain>
    </source>
</reference>
<comment type="caution">
    <text evidence="1">The sequence shown here is derived from an EMBL/GenBank/DDBJ whole genome shotgun (WGS) entry which is preliminary data.</text>
</comment>